<reference evidence="1 2" key="1">
    <citation type="submission" date="2017-04" db="EMBL/GenBank/DDBJ databases">
        <title>Draft genome sequence of Tuber borchii Vittad., a whitish edible truffle.</title>
        <authorList>
            <consortium name="DOE Joint Genome Institute"/>
            <person name="Murat C."/>
            <person name="Kuo A."/>
            <person name="Barry K.W."/>
            <person name="Clum A."/>
            <person name="Dockter R.B."/>
            <person name="Fauchery L."/>
            <person name="Iotti M."/>
            <person name="Kohler A."/>
            <person name="Labutti K."/>
            <person name="Lindquist E.A."/>
            <person name="Lipzen A."/>
            <person name="Ohm R.A."/>
            <person name="Wang M."/>
            <person name="Grigoriev I.V."/>
            <person name="Zambonelli A."/>
            <person name="Martin F.M."/>
        </authorList>
    </citation>
    <scope>NUCLEOTIDE SEQUENCE [LARGE SCALE GENOMIC DNA]</scope>
    <source>
        <strain evidence="1 2">Tbo3840</strain>
    </source>
</reference>
<dbReference type="AlphaFoldDB" id="A0A2T6ZBP1"/>
<comment type="caution">
    <text evidence="1">The sequence shown here is derived from an EMBL/GenBank/DDBJ whole genome shotgun (WGS) entry which is preliminary data.</text>
</comment>
<proteinExistence type="predicted"/>
<dbReference type="Proteomes" id="UP000244722">
    <property type="component" value="Unassembled WGS sequence"/>
</dbReference>
<sequence>MQKAEPLEKPRQIPSMKTFRHTTPCQKPGGEGLLHYGFGAVLSPLHKESRILVLVLTSDWRNWEHSEDPMLQMIQQVMSVARGLEGMGGGPGGIGGLGGLGGPVICMGMPPPKTQYIQQREQSLGMWLKASYVLSSLHLVGWVLWGTGWSFTGSALERVQ</sequence>
<dbReference type="STRING" id="42251.A0A2T6ZBP1"/>
<keyword evidence="2" id="KW-1185">Reference proteome</keyword>
<organism evidence="1 2">
    <name type="scientific">Tuber borchii</name>
    <name type="common">White truffle</name>
    <dbReference type="NCBI Taxonomy" id="42251"/>
    <lineage>
        <taxon>Eukaryota</taxon>
        <taxon>Fungi</taxon>
        <taxon>Dikarya</taxon>
        <taxon>Ascomycota</taxon>
        <taxon>Pezizomycotina</taxon>
        <taxon>Pezizomycetes</taxon>
        <taxon>Pezizales</taxon>
        <taxon>Tuberaceae</taxon>
        <taxon>Tuber</taxon>
    </lineage>
</organism>
<accession>A0A2T6ZBP1</accession>
<gene>
    <name evidence="1" type="ORF">B9Z19DRAFT_1136377</name>
</gene>
<dbReference type="EMBL" id="NESQ01000444">
    <property type="protein sequence ID" value="PUU72912.1"/>
    <property type="molecule type" value="Genomic_DNA"/>
</dbReference>
<evidence type="ECO:0000313" key="1">
    <source>
        <dbReference type="EMBL" id="PUU72912.1"/>
    </source>
</evidence>
<protein>
    <submittedName>
        <fullName evidence="1">Uncharacterized protein</fullName>
    </submittedName>
</protein>
<name>A0A2T6ZBP1_TUBBO</name>
<evidence type="ECO:0000313" key="2">
    <source>
        <dbReference type="Proteomes" id="UP000244722"/>
    </source>
</evidence>